<sequence length="132" mass="13380">MRRTGFLSLVAAPLLALAPPPGPEQALSVTAPAAASVHPAGGTLFVAWRNATGQELDMWLVRGETERVVRLASKLSAATAGETATVLPSVPDGDGYAIELVSRDGSGRAYSGTFAVGPTVRGLSARRPGGAG</sequence>
<evidence type="ECO:0000313" key="4">
    <source>
        <dbReference type="EMBL" id="QNS07919.1"/>
    </source>
</evidence>
<evidence type="ECO:0000313" key="5">
    <source>
        <dbReference type="Proteomes" id="UP000516428"/>
    </source>
</evidence>
<feature type="chain" id="PRO_5038392717" description="Yeast cell wall synthesis Kre9/Knh1-like N-terminal domain-containing protein" evidence="2">
    <location>
        <begin position="19"/>
        <end position="132"/>
    </location>
</feature>
<accession>A0A7H1BGR4</accession>
<feature type="domain" description="Yeast cell wall synthesis Kre9/Knh1-like N-terminal" evidence="3">
    <location>
        <begin position="32"/>
        <end position="116"/>
    </location>
</feature>
<dbReference type="KEGG" id="sxn:IAG42_32790"/>
<feature type="signal peptide" evidence="2">
    <location>
        <begin position="1"/>
        <end position="18"/>
    </location>
</feature>
<organism evidence="4 5">
    <name type="scientific">Streptomyces xanthii</name>
    <dbReference type="NCBI Taxonomy" id="2768069"/>
    <lineage>
        <taxon>Bacteria</taxon>
        <taxon>Bacillati</taxon>
        <taxon>Actinomycetota</taxon>
        <taxon>Actinomycetes</taxon>
        <taxon>Kitasatosporales</taxon>
        <taxon>Streptomycetaceae</taxon>
        <taxon>Streptomyces</taxon>
    </lineage>
</organism>
<keyword evidence="1 2" id="KW-0732">Signal</keyword>
<gene>
    <name evidence="4" type="ORF">IAG42_32790</name>
</gene>
<dbReference type="InterPro" id="IPR018466">
    <property type="entry name" value="Kre9/Knh1-like_N"/>
</dbReference>
<proteinExistence type="predicted"/>
<dbReference type="EMBL" id="CP061281">
    <property type="protein sequence ID" value="QNS07919.1"/>
    <property type="molecule type" value="Genomic_DNA"/>
</dbReference>
<evidence type="ECO:0000259" key="3">
    <source>
        <dbReference type="Pfam" id="PF10342"/>
    </source>
</evidence>
<keyword evidence="5" id="KW-1185">Reference proteome</keyword>
<dbReference type="RefSeq" id="WP_188340580.1">
    <property type="nucleotide sequence ID" value="NZ_CP061281.1"/>
</dbReference>
<protein>
    <recommendedName>
        <fullName evidence="3">Yeast cell wall synthesis Kre9/Knh1-like N-terminal domain-containing protein</fullName>
    </recommendedName>
</protein>
<dbReference type="Pfam" id="PF10342">
    <property type="entry name" value="Kre9_KNH"/>
    <property type="match status" value="1"/>
</dbReference>
<reference evidence="4 5" key="1">
    <citation type="submission" date="2020-09" db="EMBL/GenBank/DDBJ databases">
        <title>A novel species.</title>
        <authorList>
            <person name="Gao J."/>
        </authorList>
    </citation>
    <scope>NUCLEOTIDE SEQUENCE [LARGE SCALE GENOMIC DNA]</scope>
    <source>
        <strain evidence="4 5">CRXT-Y-14</strain>
    </source>
</reference>
<evidence type="ECO:0000256" key="2">
    <source>
        <dbReference type="SAM" id="SignalP"/>
    </source>
</evidence>
<dbReference type="AlphaFoldDB" id="A0A7H1BGR4"/>
<name>A0A7H1BGR4_9ACTN</name>
<evidence type="ECO:0000256" key="1">
    <source>
        <dbReference type="ARBA" id="ARBA00022729"/>
    </source>
</evidence>
<dbReference type="Proteomes" id="UP000516428">
    <property type="component" value="Chromosome"/>
</dbReference>